<sequence length="263" mass="29207">MKSSGKAKLWLAIGSVIILMAALIFLAHRFEDHSDVLWKFVSQQCVPNMEKNHLPAPCEKVDLSAGYVLFKDRVGPLQYLLMPVSKITGIESPRLLENHTANFFALAWHERHLLSDKNHSPVRDSDLAMTINSKSGRTQNQLHIHMSCLRADIAQQLARLSPGLTEKWQPLTLRSHPYLIRTLTMTELDQQSVFLRIAHEIPGAAGQMGDYGLALTALPDGRLVLLALKKQLLKGNTGSAEELQDHQCGILKTDNGAGAPLNR</sequence>
<evidence type="ECO:0000256" key="13">
    <source>
        <dbReference type="ARBA" id="ARBA00023098"/>
    </source>
</evidence>
<dbReference type="InterPro" id="IPR003763">
    <property type="entry name" value="CDP-diacylglyc_Pase"/>
</dbReference>
<protein>
    <recommendedName>
        <fullName evidence="7">CDP-diacylglycerol pyrophosphatase</fullName>
        <ecNumber evidence="6">3.6.1.26</ecNumber>
    </recommendedName>
    <alternativeName>
        <fullName evidence="17">CDP-diacylglycerol phosphatidylhydrolase</fullName>
    </alternativeName>
    <alternativeName>
        <fullName evidence="18">CDP-diglyceride hydrolase</fullName>
    </alternativeName>
</protein>
<comment type="catalytic activity">
    <reaction evidence="1">
        <text>a CDP-1,2-diacyl-sn-glycerol + H2O = a 1,2-diacyl-sn-glycero-3-phosphate + CMP + 2 H(+)</text>
        <dbReference type="Rhea" id="RHEA:15221"/>
        <dbReference type="ChEBI" id="CHEBI:15377"/>
        <dbReference type="ChEBI" id="CHEBI:15378"/>
        <dbReference type="ChEBI" id="CHEBI:58332"/>
        <dbReference type="ChEBI" id="CHEBI:58608"/>
        <dbReference type="ChEBI" id="CHEBI:60377"/>
        <dbReference type="EC" id="3.6.1.26"/>
    </reaction>
</comment>
<dbReference type="GO" id="GO:0008654">
    <property type="term" value="P:phospholipid biosynthetic process"/>
    <property type="evidence" value="ECO:0007669"/>
    <property type="project" value="UniProtKB-KW"/>
</dbReference>
<evidence type="ECO:0000256" key="6">
    <source>
        <dbReference type="ARBA" id="ARBA00012375"/>
    </source>
</evidence>
<evidence type="ECO:0000313" key="20">
    <source>
        <dbReference type="EMBL" id="ARU96323.1"/>
    </source>
</evidence>
<evidence type="ECO:0000256" key="17">
    <source>
        <dbReference type="ARBA" id="ARBA00032888"/>
    </source>
</evidence>
<dbReference type="Gene3D" id="3.30.428.30">
    <property type="entry name" value="HIT family - CDH-like"/>
    <property type="match status" value="1"/>
</dbReference>
<evidence type="ECO:0000256" key="4">
    <source>
        <dbReference type="ARBA" id="ARBA00005189"/>
    </source>
</evidence>
<keyword evidence="16" id="KW-1208">Phospholipid metabolism</keyword>
<dbReference type="EMBL" id="CP015581">
    <property type="protein sequence ID" value="ARV00357.1"/>
    <property type="molecule type" value="Genomic_DNA"/>
</dbReference>
<comment type="pathway">
    <text evidence="3">Phospholipid metabolism; CDP-diacylglycerol degradation; phosphatidate from CDP-diacylglycerol: step 1/1.</text>
</comment>
<comment type="similarity">
    <text evidence="5">Belongs to the Cdh family.</text>
</comment>
<evidence type="ECO:0000313" key="23">
    <source>
        <dbReference type="Proteomes" id="UP000195814"/>
    </source>
</evidence>
<keyword evidence="14 19" id="KW-0472">Membrane</keyword>
<organism evidence="20 23">
    <name type="scientific">Tatumella citrea</name>
    <name type="common">Pantoea citrea</name>
    <dbReference type="NCBI Taxonomy" id="53336"/>
    <lineage>
        <taxon>Bacteria</taxon>
        <taxon>Pseudomonadati</taxon>
        <taxon>Pseudomonadota</taxon>
        <taxon>Gammaproteobacteria</taxon>
        <taxon>Enterobacterales</taxon>
        <taxon>Erwiniaceae</taxon>
        <taxon>Tatumella</taxon>
    </lineage>
</organism>
<keyword evidence="13" id="KW-0443">Lipid metabolism</keyword>
<dbReference type="GO" id="GO:0046342">
    <property type="term" value="P:CDP-diacylglycerol catabolic process"/>
    <property type="evidence" value="ECO:0007669"/>
    <property type="project" value="UniProtKB-UniPathway"/>
</dbReference>
<evidence type="ECO:0000256" key="19">
    <source>
        <dbReference type="SAM" id="Phobius"/>
    </source>
</evidence>
<dbReference type="Pfam" id="PF02611">
    <property type="entry name" value="CDH"/>
    <property type="match status" value="1"/>
</dbReference>
<keyword evidence="11" id="KW-0378">Hydrolase</keyword>
<dbReference type="UniPathway" id="UPA00609">
    <property type="reaction ID" value="UER00664"/>
</dbReference>
<keyword evidence="22" id="KW-1185">Reference proteome</keyword>
<evidence type="ECO:0000256" key="7">
    <source>
        <dbReference type="ARBA" id="ARBA00019608"/>
    </source>
</evidence>
<evidence type="ECO:0000256" key="15">
    <source>
        <dbReference type="ARBA" id="ARBA00023209"/>
    </source>
</evidence>
<evidence type="ECO:0000256" key="3">
    <source>
        <dbReference type="ARBA" id="ARBA00004927"/>
    </source>
</evidence>
<dbReference type="NCBIfam" id="NF003986">
    <property type="entry name" value="PRK05471.1-5"/>
    <property type="match status" value="1"/>
</dbReference>
<accession>A0A1Y0LE65</accession>
<comment type="pathway">
    <text evidence="4">Lipid metabolism.</text>
</comment>
<dbReference type="InterPro" id="IPR036265">
    <property type="entry name" value="HIT-like_sf"/>
</dbReference>
<comment type="subcellular location">
    <subcellularLocation>
        <location evidence="2">Cell membrane</location>
        <topology evidence="2">Single-pass membrane protein</topology>
    </subcellularLocation>
</comment>
<dbReference type="EC" id="3.6.1.26" evidence="6"/>
<dbReference type="RefSeq" id="WP_087490618.1">
    <property type="nucleotide sequence ID" value="NZ_CP015579.1"/>
</dbReference>
<proteinExistence type="inferred from homology"/>
<evidence type="ECO:0000313" key="22">
    <source>
        <dbReference type="Proteomes" id="UP000195729"/>
    </source>
</evidence>
<evidence type="ECO:0000256" key="14">
    <source>
        <dbReference type="ARBA" id="ARBA00023136"/>
    </source>
</evidence>
<dbReference type="GO" id="GO:0008715">
    <property type="term" value="F:CDP-diacylglycerol diphosphatase activity"/>
    <property type="evidence" value="ECO:0007669"/>
    <property type="project" value="UniProtKB-EC"/>
</dbReference>
<feature type="transmembrane region" description="Helical" evidence="19">
    <location>
        <begin position="9"/>
        <end position="27"/>
    </location>
</feature>
<dbReference type="Proteomes" id="UP000195814">
    <property type="component" value="Chromosome"/>
</dbReference>
<keyword evidence="10 19" id="KW-0812">Transmembrane</keyword>
<gene>
    <name evidence="20" type="ORF">A7K98_19910</name>
    <name evidence="21" type="ORF">A7K99_19895</name>
</gene>
<reference evidence="22 23" key="1">
    <citation type="submission" date="2016-05" db="EMBL/GenBank/DDBJ databases">
        <title>Complete genome sequence of two 2,5-diketo-D-glunonic acid producing strain Tatumella citrea.</title>
        <authorList>
            <person name="Duan C."/>
            <person name="Yang J."/>
            <person name="Yang S."/>
        </authorList>
    </citation>
    <scope>NUCLEOTIDE SEQUENCE [LARGE SCALE GENOMIC DNA]</scope>
    <source>
        <strain evidence="21 22">ATCC 39140</strain>
        <strain evidence="20 23">DSM 13699</strain>
    </source>
</reference>
<evidence type="ECO:0000256" key="9">
    <source>
        <dbReference type="ARBA" id="ARBA00022516"/>
    </source>
</evidence>
<keyword evidence="15" id="KW-0594">Phospholipid biosynthesis</keyword>
<evidence type="ECO:0000256" key="16">
    <source>
        <dbReference type="ARBA" id="ARBA00023264"/>
    </source>
</evidence>
<keyword evidence="9" id="KW-0444">Lipid biosynthesis</keyword>
<keyword evidence="8" id="KW-1003">Cell membrane</keyword>
<dbReference type="GO" id="GO:0005886">
    <property type="term" value="C:plasma membrane"/>
    <property type="evidence" value="ECO:0007669"/>
    <property type="project" value="UniProtKB-SubCell"/>
</dbReference>
<evidence type="ECO:0000256" key="12">
    <source>
        <dbReference type="ARBA" id="ARBA00022989"/>
    </source>
</evidence>
<evidence type="ECO:0000256" key="8">
    <source>
        <dbReference type="ARBA" id="ARBA00022475"/>
    </source>
</evidence>
<evidence type="ECO:0000256" key="18">
    <source>
        <dbReference type="ARBA" id="ARBA00032892"/>
    </source>
</evidence>
<evidence type="ECO:0000256" key="10">
    <source>
        <dbReference type="ARBA" id="ARBA00022692"/>
    </source>
</evidence>
<dbReference type="PIRSF" id="PIRSF001273">
    <property type="entry name" value="CDH"/>
    <property type="match status" value="1"/>
</dbReference>
<dbReference type="Proteomes" id="UP000195729">
    <property type="component" value="Chromosome"/>
</dbReference>
<dbReference type="EMBL" id="CP015579">
    <property type="protein sequence ID" value="ARU96323.1"/>
    <property type="molecule type" value="Genomic_DNA"/>
</dbReference>
<keyword evidence="12 19" id="KW-1133">Transmembrane helix</keyword>
<dbReference type="SUPFAM" id="SSF54197">
    <property type="entry name" value="HIT-like"/>
    <property type="match status" value="1"/>
</dbReference>
<dbReference type="AlphaFoldDB" id="A0A1Y0LE65"/>
<evidence type="ECO:0000256" key="11">
    <source>
        <dbReference type="ARBA" id="ARBA00022801"/>
    </source>
</evidence>
<evidence type="ECO:0000256" key="2">
    <source>
        <dbReference type="ARBA" id="ARBA00004162"/>
    </source>
</evidence>
<dbReference type="OrthoDB" id="481399at2"/>
<evidence type="ECO:0000256" key="1">
    <source>
        <dbReference type="ARBA" id="ARBA00001007"/>
    </source>
</evidence>
<evidence type="ECO:0000313" key="21">
    <source>
        <dbReference type="EMBL" id="ARV00357.1"/>
    </source>
</evidence>
<dbReference type="KEGG" id="tci:A7K98_19910"/>
<evidence type="ECO:0000256" key="5">
    <source>
        <dbReference type="ARBA" id="ARBA00006435"/>
    </source>
</evidence>
<name>A0A1Y0LE65_TATCI</name>